<evidence type="ECO:0000313" key="2">
    <source>
        <dbReference type="Proteomes" id="UP000821845"/>
    </source>
</evidence>
<organism evidence="1 2">
    <name type="scientific">Hyalomma asiaticum</name>
    <name type="common">Tick</name>
    <dbReference type="NCBI Taxonomy" id="266040"/>
    <lineage>
        <taxon>Eukaryota</taxon>
        <taxon>Metazoa</taxon>
        <taxon>Ecdysozoa</taxon>
        <taxon>Arthropoda</taxon>
        <taxon>Chelicerata</taxon>
        <taxon>Arachnida</taxon>
        <taxon>Acari</taxon>
        <taxon>Parasitiformes</taxon>
        <taxon>Ixodida</taxon>
        <taxon>Ixodoidea</taxon>
        <taxon>Ixodidae</taxon>
        <taxon>Hyalomminae</taxon>
        <taxon>Hyalomma</taxon>
    </lineage>
</organism>
<proteinExistence type="predicted"/>
<dbReference type="Proteomes" id="UP000821845">
    <property type="component" value="Chromosome 10"/>
</dbReference>
<gene>
    <name evidence="1" type="ORF">HPB50_009637</name>
</gene>
<keyword evidence="2" id="KW-1185">Reference proteome</keyword>
<evidence type="ECO:0000313" key="1">
    <source>
        <dbReference type="EMBL" id="KAH6942733.1"/>
    </source>
</evidence>
<name>A0ACB7T6N2_HYAAI</name>
<protein>
    <submittedName>
        <fullName evidence="1">Uncharacterized protein</fullName>
    </submittedName>
</protein>
<reference evidence="1" key="1">
    <citation type="submission" date="2020-05" db="EMBL/GenBank/DDBJ databases">
        <title>Large-scale comparative analyses of tick genomes elucidate their genetic diversity and vector capacities.</title>
        <authorList>
            <person name="Jia N."/>
            <person name="Wang J."/>
            <person name="Shi W."/>
            <person name="Du L."/>
            <person name="Sun Y."/>
            <person name="Zhan W."/>
            <person name="Jiang J."/>
            <person name="Wang Q."/>
            <person name="Zhang B."/>
            <person name="Ji P."/>
            <person name="Sakyi L.B."/>
            <person name="Cui X."/>
            <person name="Yuan T."/>
            <person name="Jiang B."/>
            <person name="Yang W."/>
            <person name="Lam T.T.-Y."/>
            <person name="Chang Q."/>
            <person name="Ding S."/>
            <person name="Wang X."/>
            <person name="Zhu J."/>
            <person name="Ruan X."/>
            <person name="Zhao L."/>
            <person name="Wei J."/>
            <person name="Que T."/>
            <person name="Du C."/>
            <person name="Cheng J."/>
            <person name="Dai P."/>
            <person name="Han X."/>
            <person name="Huang E."/>
            <person name="Gao Y."/>
            <person name="Liu J."/>
            <person name="Shao H."/>
            <person name="Ye R."/>
            <person name="Li L."/>
            <person name="Wei W."/>
            <person name="Wang X."/>
            <person name="Wang C."/>
            <person name="Yang T."/>
            <person name="Huo Q."/>
            <person name="Li W."/>
            <person name="Guo W."/>
            <person name="Chen H."/>
            <person name="Zhou L."/>
            <person name="Ni X."/>
            <person name="Tian J."/>
            <person name="Zhou Y."/>
            <person name="Sheng Y."/>
            <person name="Liu T."/>
            <person name="Pan Y."/>
            <person name="Xia L."/>
            <person name="Li J."/>
            <person name="Zhao F."/>
            <person name="Cao W."/>
        </authorList>
    </citation>
    <scope>NUCLEOTIDE SEQUENCE</scope>
    <source>
        <strain evidence="1">Hyas-2018</strain>
    </source>
</reference>
<accession>A0ACB7T6N2</accession>
<dbReference type="EMBL" id="CM023490">
    <property type="protein sequence ID" value="KAH6942733.1"/>
    <property type="molecule type" value="Genomic_DNA"/>
</dbReference>
<comment type="caution">
    <text evidence="1">The sequence shown here is derived from an EMBL/GenBank/DDBJ whole genome shotgun (WGS) entry which is preliminary data.</text>
</comment>
<sequence>MTSGQRTDIVDNSGVLVHLPKFSPEKDDLEVYVQSFEVTISVNKLDKATKKQSKLTAISINDRFLVKGSSELTDAFRGGIPAVSSGFSVDIEELYYSVPHHELLPVVRDFLEDSGAAQSQVLSPFSVDSFLELLAHYLDSTMTREECSGFKTSQAVREDCNHARHQQSKPQQQQQDPQVKALGSCCVKEPSATPSNPSGDNVSSEASGSDTRQPAEGPIRSHSAGSARVELEKRSWWLKHP</sequence>